<dbReference type="AlphaFoldDB" id="A0A3S5Y827"/>
<dbReference type="KEGG" id="req:REQ_26860"/>
<dbReference type="SUPFAM" id="SSF56634">
    <property type="entry name" value="Heme-dependent catalase-like"/>
    <property type="match status" value="1"/>
</dbReference>
<accession>A0A3S5Y827</accession>
<protein>
    <recommendedName>
        <fullName evidence="3">Phosphodiesterase</fullName>
    </recommendedName>
</protein>
<evidence type="ECO:0000313" key="2">
    <source>
        <dbReference type="Proteomes" id="UP000006892"/>
    </source>
</evidence>
<dbReference type="RefSeq" id="WP_013416293.1">
    <property type="nucleotide sequence ID" value="NC_014659.1"/>
</dbReference>
<evidence type="ECO:0008006" key="3">
    <source>
        <dbReference type="Google" id="ProtNLM"/>
    </source>
</evidence>
<dbReference type="InterPro" id="IPR020835">
    <property type="entry name" value="Catalase_sf"/>
</dbReference>
<name>A0A3S5Y827_RHOH1</name>
<organism evidence="1">
    <name type="scientific">Rhodococcus hoagii (strain 103S)</name>
    <name type="common">Rhodococcus equi</name>
    <dbReference type="NCBI Taxonomy" id="685727"/>
    <lineage>
        <taxon>Bacteria</taxon>
        <taxon>Bacillati</taxon>
        <taxon>Actinomycetota</taxon>
        <taxon>Actinomycetes</taxon>
        <taxon>Mycobacteriales</taxon>
        <taxon>Nocardiaceae</taxon>
        <taxon>Prescottella</taxon>
    </lineage>
</organism>
<proteinExistence type="predicted"/>
<reference evidence="1" key="1">
    <citation type="journal article" date="2010" name="PLoS Genet.">
        <title>The genome of a pathogenic rhodococcus: cooptive virulence underpinned by key gene acquisitions.</title>
        <authorList>
            <person name="Letek M."/>
            <person name="Gonzalez P."/>
            <person name="Macarthur I."/>
            <person name="Rodriguez H."/>
            <person name="Freeman T.C."/>
            <person name="Valero-Rello A."/>
            <person name="Blanco M."/>
            <person name="Buckley T."/>
            <person name="Cherevach I."/>
            <person name="Fahey R."/>
            <person name="Hapeshi A."/>
            <person name="Holdstock J."/>
            <person name="Leadon D."/>
            <person name="Navas J."/>
            <person name="Ocampo A."/>
            <person name="Quail M.A."/>
            <person name="Sanders M."/>
            <person name="Scortti M.M."/>
            <person name="Prescott J.F."/>
            <person name="Fogarty U."/>
            <person name="Meijer W.G."/>
            <person name="Parkhill J."/>
            <person name="Bentley S.D."/>
            <person name="Vazquez-Boland J.A."/>
        </authorList>
    </citation>
    <scope>NUCLEOTIDE SEQUENCE [LARGE SCALE GENOMIC DNA]</scope>
    <source>
        <strain evidence="1 2">103S</strain>
    </source>
</reference>
<sequence length="236" mass="24873">MDGLRKAVSAPFEVGSAVRGARIFHPHGVLFEGIAEFDTGDAGRGRWPLPTGDPVPLHARLSRGIGLPGLLPDILGVAVRLRLPGGPWDLLLASAFVPARIALVPARSWASANFSTLAAYRGIDGAAPRWIVAAPAGGRPDGLPSLEDLVPPLSFRVGLASARGAPVPVGSFRLTRRIPCEDGDQPSFDPVLNCPAGIRMWPSWLAGIRRIAYAGSRRGRGTDATRTCTPVEDAIT</sequence>
<dbReference type="GO" id="GO:0020037">
    <property type="term" value="F:heme binding"/>
    <property type="evidence" value="ECO:0007669"/>
    <property type="project" value="InterPro"/>
</dbReference>
<dbReference type="EMBL" id="FN563149">
    <property type="protein sequence ID" value="CBH48711.1"/>
    <property type="molecule type" value="Genomic_DNA"/>
</dbReference>
<evidence type="ECO:0000313" key="1">
    <source>
        <dbReference type="EMBL" id="CBH48711.1"/>
    </source>
</evidence>
<dbReference type="Proteomes" id="UP001154400">
    <property type="component" value="Chromosome"/>
</dbReference>
<gene>
    <name evidence="1" type="ordered locus">REQ_26860</name>
</gene>